<sequence>MECCCCLSWLVLIALVVTLLSVISVKVRFYVKWFIFSFYSFFSVTFAIPFMLPRPLHYKNALIPAFAIRHLTHYILGITFSIQGLNNLLRDSGAVIVINHQSAIDLVVLAELWPVVGHCIVIVKKAIFYYFPFGLGSYLWGTLFVDRSDKEGSKVTMNQASKMIKENKAKLCVFPEGTRHCGNELLPFKKGAFHVAIQNQCPIQPIIVSKYYWIDHKTYKFDGGHNLITILPSIPTKGLEVKDIDDLIKKTRDVMQEAYKKTSAQSLRLRSRRELMED</sequence>
<dbReference type="PANTHER" id="PTHR10434">
    <property type="entry name" value="1-ACYL-SN-GLYCEROL-3-PHOSPHATE ACYLTRANSFERASE"/>
    <property type="match status" value="1"/>
</dbReference>
<dbReference type="CDD" id="cd07989">
    <property type="entry name" value="LPLAT_AGPAT-like"/>
    <property type="match status" value="1"/>
</dbReference>
<keyword evidence="4 7" id="KW-0012">Acyltransferase</keyword>
<evidence type="ECO:0000259" key="6">
    <source>
        <dbReference type="SMART" id="SM00563"/>
    </source>
</evidence>
<dbReference type="GO" id="GO:0006654">
    <property type="term" value="P:phosphatidic acid biosynthetic process"/>
    <property type="evidence" value="ECO:0007669"/>
    <property type="project" value="TreeGrafter"/>
</dbReference>
<dbReference type="EMBL" id="GIIL01006206">
    <property type="protein sequence ID" value="NOV49932.1"/>
    <property type="molecule type" value="Transcribed_RNA"/>
</dbReference>
<keyword evidence="5" id="KW-1133">Transmembrane helix</keyword>
<evidence type="ECO:0000256" key="3">
    <source>
        <dbReference type="ARBA" id="ARBA00022679"/>
    </source>
</evidence>
<name>A0A6M2DUT0_XENCH</name>
<feature type="transmembrane region" description="Helical" evidence="5">
    <location>
        <begin position="31"/>
        <end position="52"/>
    </location>
</feature>
<evidence type="ECO:0000313" key="7">
    <source>
        <dbReference type="EMBL" id="NOV49932.1"/>
    </source>
</evidence>
<dbReference type="Pfam" id="PF01553">
    <property type="entry name" value="Acyltransferase"/>
    <property type="match status" value="1"/>
</dbReference>
<reference evidence="7" key="1">
    <citation type="submission" date="2020-03" db="EMBL/GenBank/DDBJ databases">
        <title>Transcriptomic Profiling of the Digestive Tract of the Rat Flea, Xenopsylla cheopis, Following Blood Feeding and Infection with Yersinia pestis.</title>
        <authorList>
            <person name="Bland D.M."/>
            <person name="Martens C.A."/>
            <person name="Virtaneva K."/>
            <person name="Kanakabandi K."/>
            <person name="Long D."/>
            <person name="Rosenke R."/>
            <person name="Saturday G.A."/>
            <person name="Hoyt F.H."/>
            <person name="Bruno D.P."/>
            <person name="Ribeiro J.M.C."/>
            <person name="Hinnebusch J."/>
        </authorList>
    </citation>
    <scope>NUCLEOTIDE SEQUENCE</scope>
</reference>
<dbReference type="PANTHER" id="PTHR10434:SF53">
    <property type="entry name" value="1-ACYL-SN-GLYCEROL-3-PHOSPHATE ACYLTRANSFERASE"/>
    <property type="match status" value="1"/>
</dbReference>
<keyword evidence="5" id="KW-0472">Membrane</keyword>
<protein>
    <recommendedName>
        <fullName evidence="2">1-acylglycerol-3-phosphate O-acyltransferase</fullName>
        <ecNumber evidence="2">2.3.1.51</ecNumber>
    </recommendedName>
</protein>
<evidence type="ECO:0000256" key="1">
    <source>
        <dbReference type="ARBA" id="ARBA00004728"/>
    </source>
</evidence>
<comment type="pathway">
    <text evidence="1">Phospholipid metabolism; CDP-diacylglycerol biosynthesis; CDP-diacylglycerol from sn-glycerol 3-phosphate: step 2/3.</text>
</comment>
<dbReference type="GO" id="GO:0003841">
    <property type="term" value="F:1-acylglycerol-3-phosphate O-acyltransferase activity"/>
    <property type="evidence" value="ECO:0007669"/>
    <property type="project" value="UniProtKB-EC"/>
</dbReference>
<dbReference type="SUPFAM" id="SSF69593">
    <property type="entry name" value="Glycerol-3-phosphate (1)-acyltransferase"/>
    <property type="match status" value="1"/>
</dbReference>
<dbReference type="SMART" id="SM00563">
    <property type="entry name" value="PlsC"/>
    <property type="match status" value="1"/>
</dbReference>
<evidence type="ECO:0000256" key="5">
    <source>
        <dbReference type="SAM" id="Phobius"/>
    </source>
</evidence>
<accession>A0A6M2DUT0</accession>
<feature type="domain" description="Phospholipid/glycerol acyltransferase" evidence="6">
    <location>
        <begin position="94"/>
        <end position="211"/>
    </location>
</feature>
<keyword evidence="3 7" id="KW-0808">Transferase</keyword>
<organism evidence="7">
    <name type="scientific">Xenopsylla cheopis</name>
    <name type="common">Oriental rat flea</name>
    <name type="synonym">Pulex cheopis</name>
    <dbReference type="NCBI Taxonomy" id="163159"/>
    <lineage>
        <taxon>Eukaryota</taxon>
        <taxon>Metazoa</taxon>
        <taxon>Ecdysozoa</taxon>
        <taxon>Arthropoda</taxon>
        <taxon>Hexapoda</taxon>
        <taxon>Insecta</taxon>
        <taxon>Pterygota</taxon>
        <taxon>Neoptera</taxon>
        <taxon>Endopterygota</taxon>
        <taxon>Siphonaptera</taxon>
        <taxon>Pulicidae</taxon>
        <taxon>Xenopsyllinae</taxon>
        <taxon>Xenopsylla</taxon>
    </lineage>
</organism>
<dbReference type="EC" id="2.3.1.51" evidence="2"/>
<dbReference type="InterPro" id="IPR002123">
    <property type="entry name" value="Plipid/glycerol_acylTrfase"/>
</dbReference>
<proteinExistence type="predicted"/>
<evidence type="ECO:0000256" key="2">
    <source>
        <dbReference type="ARBA" id="ARBA00013211"/>
    </source>
</evidence>
<dbReference type="AlphaFoldDB" id="A0A6M2DUT0"/>
<dbReference type="GO" id="GO:0005783">
    <property type="term" value="C:endoplasmic reticulum"/>
    <property type="evidence" value="ECO:0007669"/>
    <property type="project" value="TreeGrafter"/>
</dbReference>
<evidence type="ECO:0000256" key="4">
    <source>
        <dbReference type="ARBA" id="ARBA00023315"/>
    </source>
</evidence>
<keyword evidence="5" id="KW-0812">Transmembrane</keyword>